<organism evidence="2 3">
    <name type="scientific">Paenibacillus chitinolyticus</name>
    <dbReference type="NCBI Taxonomy" id="79263"/>
    <lineage>
        <taxon>Bacteria</taxon>
        <taxon>Bacillati</taxon>
        <taxon>Bacillota</taxon>
        <taxon>Bacilli</taxon>
        <taxon>Bacillales</taxon>
        <taxon>Paenibacillaceae</taxon>
        <taxon>Paenibacillus</taxon>
    </lineage>
</organism>
<dbReference type="Proteomes" id="UP001527202">
    <property type="component" value="Unassembled WGS sequence"/>
</dbReference>
<dbReference type="Gene3D" id="3.40.630.30">
    <property type="match status" value="1"/>
</dbReference>
<evidence type="ECO:0000313" key="1">
    <source>
        <dbReference type="EMBL" id="MCY9597226.1"/>
    </source>
</evidence>
<reference evidence="2 3" key="1">
    <citation type="submission" date="2018-01" db="EMBL/GenBank/DDBJ databases">
        <title>The whole genome sequencing and assembly of Paenibacillus chitinolyticus KCCM 41400 strain.</title>
        <authorList>
            <person name="Kim J.-Y."/>
            <person name="Park M.-K."/>
            <person name="Lee Y.-J."/>
            <person name="Yi H."/>
            <person name="Bahn Y.-S."/>
            <person name="Kim J.F."/>
            <person name="Lee D.-W."/>
        </authorList>
    </citation>
    <scope>NUCLEOTIDE SEQUENCE [LARGE SCALE GENOMIC DNA]</scope>
    <source>
        <strain evidence="2 3">KCCM 41400</strain>
    </source>
</reference>
<dbReference type="InterPro" id="IPR016181">
    <property type="entry name" value="Acyl_CoA_acyltransferase"/>
</dbReference>
<dbReference type="Proteomes" id="UP000288943">
    <property type="component" value="Chromosome"/>
</dbReference>
<dbReference type="GeneID" id="95373454"/>
<dbReference type="EMBL" id="CP026520">
    <property type="protein sequence ID" value="QAV16407.1"/>
    <property type="molecule type" value="Genomic_DNA"/>
</dbReference>
<dbReference type="AlphaFoldDB" id="A0A410WQ32"/>
<evidence type="ECO:0000313" key="3">
    <source>
        <dbReference type="Proteomes" id="UP000288943"/>
    </source>
</evidence>
<sequence>MKKIDAYWEKRNFDKKVLEIELDANDSTDCLAELQNDYADYEYIVTKVPKRRMDLVHGLEEAGFRFMETQMEMTMNLTKLSKPSRFTKAISDHIQFQTVETIERLEEMLSRIDEDLFVTDRVSLDPELGIGLAHKRYVNWIRDGFLSGDALIIEAILKTKKIGFFYFTKRNDKAIHAVLVSVYNNSRRRGVGLSFLEEIRSWLAEAGYTKAVTRVSSNNIEALRANLFVGFEIKEIYYILRKVTN</sequence>
<reference evidence="1 4" key="2">
    <citation type="submission" date="2022-05" db="EMBL/GenBank/DDBJ databases">
        <title>Genome Sequencing of Bee-Associated Microbes.</title>
        <authorList>
            <person name="Dunlap C."/>
        </authorList>
    </citation>
    <scope>NUCLEOTIDE SEQUENCE [LARGE SCALE GENOMIC DNA]</scope>
    <source>
        <strain evidence="1 4">NRRL B-23120</strain>
    </source>
</reference>
<evidence type="ECO:0008006" key="5">
    <source>
        <dbReference type="Google" id="ProtNLM"/>
    </source>
</evidence>
<gene>
    <name evidence="1" type="ORF">M5X16_15810</name>
    <name evidence="2" type="ORF">PC41400_01310</name>
</gene>
<dbReference type="RefSeq" id="WP_042231611.1">
    <property type="nucleotide sequence ID" value="NZ_CP026520.1"/>
</dbReference>
<dbReference type="OrthoDB" id="2619741at2"/>
<evidence type="ECO:0000313" key="4">
    <source>
        <dbReference type="Proteomes" id="UP001527202"/>
    </source>
</evidence>
<proteinExistence type="predicted"/>
<dbReference type="KEGG" id="pchi:PC41400_01310"/>
<dbReference type="EMBL" id="JAMDMJ010000018">
    <property type="protein sequence ID" value="MCY9597226.1"/>
    <property type="molecule type" value="Genomic_DNA"/>
</dbReference>
<evidence type="ECO:0000313" key="2">
    <source>
        <dbReference type="EMBL" id="QAV16407.1"/>
    </source>
</evidence>
<name>A0A410WQ32_9BACL</name>
<dbReference type="SUPFAM" id="SSF55729">
    <property type="entry name" value="Acyl-CoA N-acyltransferases (Nat)"/>
    <property type="match status" value="1"/>
</dbReference>
<protein>
    <recommendedName>
        <fullName evidence="5">N-acetyltransferase</fullName>
    </recommendedName>
</protein>
<accession>A0A410WQ32</accession>
<keyword evidence="4" id="KW-1185">Reference proteome</keyword>